<comment type="cofactor">
    <cofactor evidence="1">
        <name>Mg(2+)</name>
        <dbReference type="ChEBI" id="CHEBI:18420"/>
    </cofactor>
</comment>
<dbReference type="InterPro" id="IPR033895">
    <property type="entry name" value="GPT"/>
</dbReference>
<dbReference type="Pfam" id="PF00953">
    <property type="entry name" value="Glycos_transf_4"/>
    <property type="match status" value="1"/>
</dbReference>
<evidence type="ECO:0000256" key="11">
    <source>
        <dbReference type="ARBA" id="ARBA00022824"/>
    </source>
</evidence>
<evidence type="ECO:0000256" key="6">
    <source>
        <dbReference type="ARBA" id="ARBA00017659"/>
    </source>
</evidence>
<keyword evidence="11" id="KW-0256">Endoplasmic reticulum</keyword>
<evidence type="ECO:0000256" key="15">
    <source>
        <dbReference type="ARBA" id="ARBA00029567"/>
    </source>
</evidence>
<sequence>FSIMVDLDVLTLAENAFISVLGYFICRHLIREYTPVFIQRGMAGRDLCKRDSGPIPEPMGIICAIVWMTCQSIFLPLPFLQWTMSEHEFPHAKFYGFLSAQLSISSAVMLGFVDDMLDLRWRHKLLFPTLSTLPVLMIYYLSGNSTTVILPPLLRSVLSPYLPFPLPGCLDISFCYYIYMGMLIVFSTNAINIYAGVNGLEVGQSIVVAASVLLFNFIQLYRMETEAWNHSLSIYILLPFLATSIALYYFNKYPARVFVGDTYCYWAGMTLAVAAILGHFSKTMLLFLVPQVLNFLYSIPQLFKLVPCPRHRLPKFEAESDRVGMSYAEFKSGSLNAIGSIIVKVLSSLGLLFREDFEKDGEKWTRVNNFTVINLVLKFVGPIHEETLTHYLLILQVVFSCIGFFVRFGLASMFYTIVN</sequence>
<evidence type="ECO:0000256" key="13">
    <source>
        <dbReference type="ARBA" id="ARBA00022989"/>
    </source>
</evidence>
<accession>A0AAN5DBR9</accession>
<feature type="transmembrane region" description="Helical" evidence="19">
    <location>
        <begin position="12"/>
        <end position="30"/>
    </location>
</feature>
<evidence type="ECO:0000256" key="19">
    <source>
        <dbReference type="SAM" id="Phobius"/>
    </source>
</evidence>
<dbReference type="GO" id="GO:0005789">
    <property type="term" value="C:endoplasmic reticulum membrane"/>
    <property type="evidence" value="ECO:0007669"/>
    <property type="project" value="UniProtKB-SubCell"/>
</dbReference>
<dbReference type="PANTHER" id="PTHR10571">
    <property type="entry name" value="UDP-N-ACETYLGLUCOSAMINE--DOLICHYL-PHOSPHATE N-ACETYLGLUCOSAMINEPHOSPHOTRANSFERASE"/>
    <property type="match status" value="1"/>
</dbReference>
<evidence type="ECO:0000313" key="21">
    <source>
        <dbReference type="Proteomes" id="UP001328107"/>
    </source>
</evidence>
<keyword evidence="10" id="KW-0479">Metal-binding</keyword>
<comment type="pathway">
    <text evidence="3">Protein modification; protein glycosylation.</text>
</comment>
<comment type="catalytic activity">
    <reaction evidence="18">
        <text>a di-trans,poly-cis-dolichyl phosphate + UDP-N-acetyl-alpha-D-glucosamine = an N-acetyl-alpha-D-glucosaminyl-diphospho-di-trans,poly-cis-dolichol + UMP</text>
        <dbReference type="Rhea" id="RHEA:13289"/>
        <dbReference type="Rhea" id="RHEA-COMP:19498"/>
        <dbReference type="Rhea" id="RHEA-COMP:19507"/>
        <dbReference type="ChEBI" id="CHEBI:57683"/>
        <dbReference type="ChEBI" id="CHEBI:57705"/>
        <dbReference type="ChEBI" id="CHEBI:57865"/>
        <dbReference type="ChEBI" id="CHEBI:58427"/>
        <dbReference type="EC" id="2.7.8.15"/>
    </reaction>
    <physiologicalReaction direction="left-to-right" evidence="18">
        <dbReference type="Rhea" id="RHEA:13290"/>
    </physiologicalReaction>
</comment>
<keyword evidence="14 19" id="KW-0472">Membrane</keyword>
<reference evidence="21" key="1">
    <citation type="submission" date="2022-10" db="EMBL/GenBank/DDBJ databases">
        <title>Genome assembly of Pristionchus species.</title>
        <authorList>
            <person name="Yoshida K."/>
            <person name="Sommer R.J."/>
        </authorList>
    </citation>
    <scope>NUCLEOTIDE SEQUENCE [LARGE SCALE GENOMIC DNA]</scope>
    <source>
        <strain evidence="21">RS5460</strain>
    </source>
</reference>
<dbReference type="GO" id="GO:0003975">
    <property type="term" value="F:UDP-N-acetylglucosamine-dolichyl-phosphate N-acetylglucosaminephosphotransferase activity"/>
    <property type="evidence" value="ECO:0007669"/>
    <property type="project" value="UniProtKB-EC"/>
</dbReference>
<evidence type="ECO:0000256" key="7">
    <source>
        <dbReference type="ARBA" id="ARBA00022676"/>
    </source>
</evidence>
<dbReference type="GO" id="GO:0016757">
    <property type="term" value="F:glycosyltransferase activity"/>
    <property type="evidence" value="ECO:0007669"/>
    <property type="project" value="UniProtKB-KW"/>
</dbReference>
<dbReference type="CDD" id="cd06855">
    <property type="entry name" value="GT_GPT_euk"/>
    <property type="match status" value="1"/>
</dbReference>
<comment type="subcellular location">
    <subcellularLocation>
        <location evidence="2">Endoplasmic reticulum membrane</location>
        <topology evidence="2">Multi-pass membrane protein</topology>
    </subcellularLocation>
</comment>
<keyword evidence="7" id="KW-0328">Glycosyltransferase</keyword>
<feature type="transmembrane region" description="Helical" evidence="19">
    <location>
        <begin position="198"/>
        <end position="220"/>
    </location>
</feature>
<feature type="transmembrane region" description="Helical" evidence="19">
    <location>
        <begin position="59"/>
        <end position="82"/>
    </location>
</feature>
<evidence type="ECO:0000256" key="17">
    <source>
        <dbReference type="ARBA" id="ARBA00044717"/>
    </source>
</evidence>
<evidence type="ECO:0000256" key="10">
    <source>
        <dbReference type="ARBA" id="ARBA00022723"/>
    </source>
</evidence>
<feature type="transmembrane region" description="Helical" evidence="19">
    <location>
        <begin position="262"/>
        <end position="280"/>
    </location>
</feature>
<evidence type="ECO:0000256" key="8">
    <source>
        <dbReference type="ARBA" id="ARBA00022679"/>
    </source>
</evidence>
<keyword evidence="21" id="KW-1185">Reference proteome</keyword>
<name>A0AAN5DBR9_9BILA</name>
<feature type="transmembrane region" description="Helical" evidence="19">
    <location>
        <begin position="125"/>
        <end position="142"/>
    </location>
</feature>
<dbReference type="GO" id="GO:0046872">
    <property type="term" value="F:metal ion binding"/>
    <property type="evidence" value="ECO:0007669"/>
    <property type="project" value="UniProtKB-KW"/>
</dbReference>
<evidence type="ECO:0000256" key="5">
    <source>
        <dbReference type="ARBA" id="ARBA00013225"/>
    </source>
</evidence>
<dbReference type="EC" id="2.7.8.15" evidence="5"/>
<organism evidence="20 21">
    <name type="scientific">Pristionchus mayeri</name>
    <dbReference type="NCBI Taxonomy" id="1317129"/>
    <lineage>
        <taxon>Eukaryota</taxon>
        <taxon>Metazoa</taxon>
        <taxon>Ecdysozoa</taxon>
        <taxon>Nematoda</taxon>
        <taxon>Chromadorea</taxon>
        <taxon>Rhabditida</taxon>
        <taxon>Rhabditina</taxon>
        <taxon>Diplogasteromorpha</taxon>
        <taxon>Diplogasteroidea</taxon>
        <taxon>Neodiplogasteridae</taxon>
        <taxon>Pristionchus</taxon>
    </lineage>
</organism>
<dbReference type="Proteomes" id="UP001328107">
    <property type="component" value="Unassembled WGS sequence"/>
</dbReference>
<dbReference type="GO" id="GO:0006488">
    <property type="term" value="P:dolichol-linked oligosaccharide biosynthetic process"/>
    <property type="evidence" value="ECO:0007669"/>
    <property type="project" value="InterPro"/>
</dbReference>
<feature type="non-terminal residue" evidence="20">
    <location>
        <position position="1"/>
    </location>
</feature>
<evidence type="ECO:0000256" key="1">
    <source>
        <dbReference type="ARBA" id="ARBA00001946"/>
    </source>
</evidence>
<evidence type="ECO:0000256" key="16">
    <source>
        <dbReference type="ARBA" id="ARBA00033238"/>
    </source>
</evidence>
<feature type="transmembrane region" description="Helical" evidence="19">
    <location>
        <begin position="391"/>
        <end position="418"/>
    </location>
</feature>
<dbReference type="AlphaFoldDB" id="A0AAN5DBR9"/>
<dbReference type="PANTHER" id="PTHR10571:SF0">
    <property type="entry name" value="UDP-N-ACETYLGLUCOSAMINE--DOLICHYL-PHOSPHATE N-ACETYLGLUCOSAMINEPHOSPHOTRANSFERASE"/>
    <property type="match status" value="1"/>
</dbReference>
<feature type="transmembrane region" description="Helical" evidence="19">
    <location>
        <begin position="232"/>
        <end position="250"/>
    </location>
</feature>
<keyword evidence="12" id="KW-0460">Magnesium</keyword>
<dbReference type="EMBL" id="BTRK01000006">
    <property type="protein sequence ID" value="GMR59657.1"/>
    <property type="molecule type" value="Genomic_DNA"/>
</dbReference>
<evidence type="ECO:0000256" key="14">
    <source>
        <dbReference type="ARBA" id="ARBA00023136"/>
    </source>
</evidence>
<comment type="similarity">
    <text evidence="4">Belongs to the glycosyltransferase 4 family.</text>
</comment>
<keyword evidence="13 19" id="KW-1133">Transmembrane helix</keyword>
<evidence type="ECO:0000256" key="3">
    <source>
        <dbReference type="ARBA" id="ARBA00004922"/>
    </source>
</evidence>
<evidence type="ECO:0000256" key="4">
    <source>
        <dbReference type="ARBA" id="ARBA00009317"/>
    </source>
</evidence>
<gene>
    <name evidence="20" type="ORF">PMAYCL1PPCAC_29852</name>
</gene>
<evidence type="ECO:0000256" key="12">
    <source>
        <dbReference type="ARBA" id="ARBA00022842"/>
    </source>
</evidence>
<feature type="transmembrane region" description="Helical" evidence="19">
    <location>
        <begin position="162"/>
        <end position="186"/>
    </location>
</feature>
<proteinExistence type="inferred from homology"/>
<protein>
    <recommendedName>
        <fullName evidence="6">UDP-N-acetylglucosamine--dolichyl-phosphate N-acetylglucosaminephosphotransferase</fullName>
        <ecNumber evidence="5">2.7.8.15</ecNumber>
    </recommendedName>
    <alternativeName>
        <fullName evidence="15">GlcNAc-1-P transferase</fullName>
    </alternativeName>
    <alternativeName>
        <fullName evidence="16">N-acetylglucosamine-1-phosphate transferase</fullName>
    </alternativeName>
</protein>
<comment type="function">
    <text evidence="17">UDP-N-acetylglucosamine--dolichyl-phosphate N-acetylglucosaminephosphotransferase that operates in the biosynthetic pathway of dolichol-linked oligosaccharides, the glycan precursors employed in protein asparagine (N)-glycosylation. The assembly of dolichol-linked oligosaccharides begins on the cytosolic side of the endoplasmic reticulum membrane and finishes in its lumen. The sequential addition of sugars to dolichol pyrophosphate produces dolichol-linked oligosaccharides containing fourteen sugars, including two GlcNAcs, nine mannoses and three glucoses. Once assembled, the oligosaccharide is transferred from the lipid to nascent proteins by oligosaccharyltransferases. Catalyzes the initial step of dolichol-linked oligosaccharide biosynthesis, transfering GlcNAc-1-P from cytosolic UDP-GlcNAc onto the carrier lipid dolichyl phosphate (P-dolichol), yielding GlcNAc-P-P-dolichol embedded in the cytoplasmic leaflet of the endoplasmic reticulum membrane.</text>
</comment>
<keyword evidence="8" id="KW-0808">Transferase</keyword>
<keyword evidence="9 19" id="KW-0812">Transmembrane</keyword>
<dbReference type="InterPro" id="IPR000715">
    <property type="entry name" value="Glycosyl_transferase_4"/>
</dbReference>
<feature type="transmembrane region" description="Helical" evidence="19">
    <location>
        <begin position="94"/>
        <end position="113"/>
    </location>
</feature>
<comment type="caution">
    <text evidence="20">The sequence shown here is derived from an EMBL/GenBank/DDBJ whole genome shotgun (WGS) entry which is preliminary data.</text>
</comment>
<evidence type="ECO:0000256" key="18">
    <source>
        <dbReference type="ARBA" id="ARBA00045078"/>
    </source>
</evidence>
<evidence type="ECO:0000256" key="2">
    <source>
        <dbReference type="ARBA" id="ARBA00004477"/>
    </source>
</evidence>
<evidence type="ECO:0000313" key="20">
    <source>
        <dbReference type="EMBL" id="GMR59657.1"/>
    </source>
</evidence>
<evidence type="ECO:0000256" key="9">
    <source>
        <dbReference type="ARBA" id="ARBA00022692"/>
    </source>
</evidence>